<dbReference type="EMBL" id="ML977310">
    <property type="protein sequence ID" value="KAF2122909.1"/>
    <property type="molecule type" value="Genomic_DNA"/>
</dbReference>
<evidence type="ECO:0000313" key="2">
    <source>
        <dbReference type="Proteomes" id="UP000799770"/>
    </source>
</evidence>
<dbReference type="Gene3D" id="3.40.50.1820">
    <property type="entry name" value="alpha/beta hydrolase"/>
    <property type="match status" value="1"/>
</dbReference>
<dbReference type="InterPro" id="IPR029058">
    <property type="entry name" value="AB_hydrolase_fold"/>
</dbReference>
<evidence type="ECO:0008006" key="3">
    <source>
        <dbReference type="Google" id="ProtNLM"/>
    </source>
</evidence>
<proteinExistence type="predicted"/>
<dbReference type="Proteomes" id="UP000799770">
    <property type="component" value="Unassembled WGS sequence"/>
</dbReference>
<keyword evidence="2" id="KW-1185">Reference proteome</keyword>
<sequence>MAHPGTLHRYTKGLVAFEHSTPHLDKSPKNTIIWIGGLSDGLLTVKYPAKIAASLPPTWSLVEILLSSSYEGWGTSSLAQDADELEKCVKYLRGLEGKNDGKVALMGHSTGCQDIMEYLIGPNNAKSSEEKDGREKIDAAILQGGLSDREAFGDYCEQNNTTAQLEKYVKLAGDMVKEGRGQNLMPQSPDNPVLELFGSPVTAYRFYSLLAEGGDDDYFSSDLSDSKISQTFGKIPKDVPFLLLFGEADPYVPSHVDKEALLKRWADAVKSNGGASEAAVIPKATHNLNGDAEEVIQGLVDRVKTFLRETVDGEHGGEAARL</sequence>
<dbReference type="Pfam" id="PF08538">
    <property type="entry name" value="DUF1749"/>
    <property type="match status" value="1"/>
</dbReference>
<gene>
    <name evidence="1" type="ORF">BDV96DRAFT_10342</name>
</gene>
<dbReference type="OrthoDB" id="10034502at2759"/>
<dbReference type="PANTHER" id="PTHR31591:SF1">
    <property type="entry name" value="UPF0613 PROTEIN PB24D3.06C"/>
    <property type="match status" value="1"/>
</dbReference>
<dbReference type="AlphaFoldDB" id="A0A6A5ZTU6"/>
<evidence type="ECO:0000313" key="1">
    <source>
        <dbReference type="EMBL" id="KAF2122909.1"/>
    </source>
</evidence>
<dbReference type="PANTHER" id="PTHR31591">
    <property type="entry name" value="UPF0613 PROTEIN PB24D3.06C"/>
    <property type="match status" value="1"/>
</dbReference>
<dbReference type="InterPro" id="IPR013744">
    <property type="entry name" value="SidJ"/>
</dbReference>
<name>A0A6A5ZTU6_9PLEO</name>
<organism evidence="1 2">
    <name type="scientific">Lophiotrema nucula</name>
    <dbReference type="NCBI Taxonomy" id="690887"/>
    <lineage>
        <taxon>Eukaryota</taxon>
        <taxon>Fungi</taxon>
        <taxon>Dikarya</taxon>
        <taxon>Ascomycota</taxon>
        <taxon>Pezizomycotina</taxon>
        <taxon>Dothideomycetes</taxon>
        <taxon>Pleosporomycetidae</taxon>
        <taxon>Pleosporales</taxon>
        <taxon>Lophiotremataceae</taxon>
        <taxon>Lophiotrema</taxon>
    </lineage>
</organism>
<accession>A0A6A5ZTU6</accession>
<dbReference type="SUPFAM" id="SSF53474">
    <property type="entry name" value="alpha/beta-Hydrolases"/>
    <property type="match status" value="1"/>
</dbReference>
<reference evidence="1" key="1">
    <citation type="journal article" date="2020" name="Stud. Mycol.">
        <title>101 Dothideomycetes genomes: a test case for predicting lifestyles and emergence of pathogens.</title>
        <authorList>
            <person name="Haridas S."/>
            <person name="Albert R."/>
            <person name="Binder M."/>
            <person name="Bloem J."/>
            <person name="Labutti K."/>
            <person name="Salamov A."/>
            <person name="Andreopoulos B."/>
            <person name="Baker S."/>
            <person name="Barry K."/>
            <person name="Bills G."/>
            <person name="Bluhm B."/>
            <person name="Cannon C."/>
            <person name="Castanera R."/>
            <person name="Culley D."/>
            <person name="Daum C."/>
            <person name="Ezra D."/>
            <person name="Gonzalez J."/>
            <person name="Henrissat B."/>
            <person name="Kuo A."/>
            <person name="Liang C."/>
            <person name="Lipzen A."/>
            <person name="Lutzoni F."/>
            <person name="Magnuson J."/>
            <person name="Mondo S."/>
            <person name="Nolan M."/>
            <person name="Ohm R."/>
            <person name="Pangilinan J."/>
            <person name="Park H.-J."/>
            <person name="Ramirez L."/>
            <person name="Alfaro M."/>
            <person name="Sun H."/>
            <person name="Tritt A."/>
            <person name="Yoshinaga Y."/>
            <person name="Zwiers L.-H."/>
            <person name="Turgeon B."/>
            <person name="Goodwin S."/>
            <person name="Spatafora J."/>
            <person name="Crous P."/>
            <person name="Grigoriev I."/>
        </authorList>
    </citation>
    <scope>NUCLEOTIDE SEQUENCE</scope>
    <source>
        <strain evidence="1">CBS 627.86</strain>
    </source>
</reference>
<protein>
    <recommendedName>
        <fullName evidence="3">DUF1749-domain-containing protein</fullName>
    </recommendedName>
</protein>